<dbReference type="PANTHER" id="PTHR35788:SF1">
    <property type="entry name" value="EXPORTED PROTEIN"/>
    <property type="match status" value="1"/>
</dbReference>
<dbReference type="Pfam" id="PF12229">
    <property type="entry name" value="PG_binding_4"/>
    <property type="match status" value="1"/>
</dbReference>
<feature type="domain" description="YoaR-like putative peptidoglycan binding" evidence="1">
    <location>
        <begin position="85"/>
        <end position="184"/>
    </location>
</feature>
<evidence type="ECO:0000259" key="1">
    <source>
        <dbReference type="Pfam" id="PF12229"/>
    </source>
</evidence>
<evidence type="ECO:0000313" key="3">
    <source>
        <dbReference type="Proteomes" id="UP001556631"/>
    </source>
</evidence>
<comment type="caution">
    <text evidence="2">The sequence shown here is derived from an EMBL/GenBank/DDBJ whole genome shotgun (WGS) entry which is preliminary data.</text>
</comment>
<accession>A0ABV3SXB9</accession>
<organism evidence="2 3">
    <name type="scientific">Nocardioides eburneus</name>
    <dbReference type="NCBI Taxonomy" id="3231482"/>
    <lineage>
        <taxon>Bacteria</taxon>
        <taxon>Bacillati</taxon>
        <taxon>Actinomycetota</taxon>
        <taxon>Actinomycetes</taxon>
        <taxon>Propionibacteriales</taxon>
        <taxon>Nocardioidaceae</taxon>
        <taxon>Nocardioides</taxon>
    </lineage>
</organism>
<dbReference type="InterPro" id="IPR007391">
    <property type="entry name" value="Vancomycin_resist_VanW"/>
</dbReference>
<keyword evidence="3" id="KW-1185">Reference proteome</keyword>
<dbReference type="RefSeq" id="WP_367993116.1">
    <property type="nucleotide sequence ID" value="NZ_JBFPJR010000011.1"/>
</dbReference>
<sequence>MKENAGGKAVLVVVLVLALLVGGGWAAAYYAAGDELPHGTSVAGVDVGDRTPAAAAAHLQDALAGRMAQPITVVVEGTEVSVDPTEAGLSLDARATVDTGAATRSWDPRRLWSHYTDGRDLTPVVRVDRTRLAAVATRIDEKAGRPATDGAVSFRGAQVSVTDPVTGRGVDPTRLGEALRSAYLATGDGRRVRLGLRDIAPAIDDADVRTAVDDFANPAMSAPVTLVFGRSPVRIAPRGYASALSLVPEDGTLKPALNERRLRTLVGRGLASDRSAPVNATVRLVRGKPRVIPAKPGVSYDPDEVAKVFLDLVARPDGRRTQKVRATVAEPEFTTADARALRITRKVSEFTTHFPYANYRNVNIGRAAHLIDGTVLKPGETFSLNGIVGERTRANGFTEGWTIQNGVFKSDLGGGVSQLATTTFNAAFFAGLEDVEHKPHSLYISRYPIGREATVAWPSVDLKFKNDTKYGVLVHAFIDPATPSSQGSVTVSLWSTKVWDITTRTGARYAFTPYKKQTLSGNCETTSGADGFSIDVWRYFHKPGSSAVAKTEKLHTTYIPQDEVDCR</sequence>
<dbReference type="Proteomes" id="UP001556631">
    <property type="component" value="Unassembled WGS sequence"/>
</dbReference>
<dbReference type="InterPro" id="IPR052913">
    <property type="entry name" value="Glycopeptide_resist_protein"/>
</dbReference>
<evidence type="ECO:0000313" key="2">
    <source>
        <dbReference type="EMBL" id="MEX0427587.1"/>
    </source>
</evidence>
<dbReference type="Pfam" id="PF04294">
    <property type="entry name" value="VanW"/>
    <property type="match status" value="1"/>
</dbReference>
<dbReference type="InterPro" id="IPR022029">
    <property type="entry name" value="YoaR-like_PG-bd"/>
</dbReference>
<name>A0ABV3SXB9_9ACTN</name>
<reference evidence="2 3" key="1">
    <citation type="submission" date="2024-07" db="EMBL/GenBank/DDBJ databases">
        <authorList>
            <person name="Lee S."/>
            <person name="Kang M."/>
        </authorList>
    </citation>
    <scope>NUCLEOTIDE SEQUENCE [LARGE SCALE GENOMIC DNA]</scope>
    <source>
        <strain evidence="2 3">DS6</strain>
    </source>
</reference>
<proteinExistence type="predicted"/>
<protein>
    <submittedName>
        <fullName evidence="2">VanW family protein</fullName>
    </submittedName>
</protein>
<dbReference type="EMBL" id="JBFPJR010000011">
    <property type="protein sequence ID" value="MEX0427587.1"/>
    <property type="molecule type" value="Genomic_DNA"/>
</dbReference>
<gene>
    <name evidence="2" type="ORF">AB3X52_08155</name>
</gene>
<dbReference type="PANTHER" id="PTHR35788">
    <property type="entry name" value="EXPORTED PROTEIN-RELATED"/>
    <property type="match status" value="1"/>
</dbReference>